<accession>A0ABU0WZM9</accession>
<protein>
    <submittedName>
        <fullName evidence="1">Uncharacterized protein</fullName>
    </submittedName>
</protein>
<keyword evidence="2" id="KW-1185">Reference proteome</keyword>
<evidence type="ECO:0000313" key="2">
    <source>
        <dbReference type="Proteomes" id="UP001225605"/>
    </source>
</evidence>
<reference evidence="1 2" key="1">
    <citation type="submission" date="2017-06" db="EMBL/GenBank/DDBJ databases">
        <title>Cultured bacterium strain Saccharothrix yanglingensis Hhs.015.</title>
        <authorList>
            <person name="Xia Y."/>
        </authorList>
    </citation>
    <scope>NUCLEOTIDE SEQUENCE [LARGE SCALE GENOMIC DNA]</scope>
    <source>
        <strain evidence="1 2">Hhs.015</strain>
    </source>
</reference>
<comment type="caution">
    <text evidence="1">The sequence shown here is derived from an EMBL/GenBank/DDBJ whole genome shotgun (WGS) entry which is preliminary data.</text>
</comment>
<gene>
    <name evidence="1" type="ORF">CKY47_15240</name>
</gene>
<sequence length="107" mass="11577">MAGSTRVRAIELAADIAGDRTMSTPDEHLPGTGLGPMANGVNRQLGGFDLRADLHRRPADLTARHTMSEVLGDLDGFRDESTPSTLAALHAARAEEEAETDARWPRW</sequence>
<dbReference type="Proteomes" id="UP001225605">
    <property type="component" value="Unassembled WGS sequence"/>
</dbReference>
<proteinExistence type="predicted"/>
<name>A0ABU0WZM9_9PSEU</name>
<organism evidence="1 2">
    <name type="scientific">Saccharothrix yanglingensis</name>
    <dbReference type="NCBI Taxonomy" id="659496"/>
    <lineage>
        <taxon>Bacteria</taxon>
        <taxon>Bacillati</taxon>
        <taxon>Actinomycetota</taxon>
        <taxon>Actinomycetes</taxon>
        <taxon>Pseudonocardiales</taxon>
        <taxon>Pseudonocardiaceae</taxon>
        <taxon>Saccharothrix</taxon>
    </lineage>
</organism>
<dbReference type="EMBL" id="NSDM01000006">
    <property type="protein sequence ID" value="MDQ2585308.1"/>
    <property type="molecule type" value="Genomic_DNA"/>
</dbReference>
<evidence type="ECO:0000313" key="1">
    <source>
        <dbReference type="EMBL" id="MDQ2585308.1"/>
    </source>
</evidence>